<organism evidence="1 2">
    <name type="scientific">Oldenlandia corymbosa var. corymbosa</name>
    <dbReference type="NCBI Taxonomy" id="529605"/>
    <lineage>
        <taxon>Eukaryota</taxon>
        <taxon>Viridiplantae</taxon>
        <taxon>Streptophyta</taxon>
        <taxon>Embryophyta</taxon>
        <taxon>Tracheophyta</taxon>
        <taxon>Spermatophyta</taxon>
        <taxon>Magnoliopsida</taxon>
        <taxon>eudicotyledons</taxon>
        <taxon>Gunneridae</taxon>
        <taxon>Pentapetalae</taxon>
        <taxon>asterids</taxon>
        <taxon>lamiids</taxon>
        <taxon>Gentianales</taxon>
        <taxon>Rubiaceae</taxon>
        <taxon>Rubioideae</taxon>
        <taxon>Spermacoceae</taxon>
        <taxon>Hedyotis-Oldenlandia complex</taxon>
        <taxon>Oldenlandia</taxon>
    </lineage>
</organism>
<reference evidence="1" key="1">
    <citation type="submission" date="2023-03" db="EMBL/GenBank/DDBJ databases">
        <authorList>
            <person name="Julca I."/>
        </authorList>
    </citation>
    <scope>NUCLEOTIDE SEQUENCE</scope>
</reference>
<sequence>MGSSMSCLAPYCSESGFEKKTMRQVMVMKDDGVIHCFKEGSHVKDVLVSHPDYQIIKCSSSDTIQLPESFRLNSNQLYFLIPKGASLNDKSINMLLKIAACRDPPLFVISNKGDDKDGFKNINVGTRIADDDDDFSISNNKRRKMIIRSQWKPSLKTIPEVSLSTILQSDTSAGGL</sequence>
<dbReference type="Proteomes" id="UP001161247">
    <property type="component" value="Chromosome 5"/>
</dbReference>
<dbReference type="InterPro" id="IPR025322">
    <property type="entry name" value="PADRE_dom"/>
</dbReference>
<dbReference type="EMBL" id="OX459122">
    <property type="protein sequence ID" value="CAI9107188.1"/>
    <property type="molecule type" value="Genomic_DNA"/>
</dbReference>
<accession>A0AAV1DJT5</accession>
<name>A0AAV1DJT5_OLDCO</name>
<proteinExistence type="predicted"/>
<evidence type="ECO:0000313" key="2">
    <source>
        <dbReference type="Proteomes" id="UP001161247"/>
    </source>
</evidence>
<dbReference type="Pfam" id="PF14009">
    <property type="entry name" value="PADRE"/>
    <property type="match status" value="1"/>
</dbReference>
<dbReference type="AlphaFoldDB" id="A0AAV1DJT5"/>
<gene>
    <name evidence="1" type="ORF">OLC1_LOCUS15558</name>
</gene>
<protein>
    <submittedName>
        <fullName evidence="1">OLC1v1006491C1</fullName>
    </submittedName>
</protein>
<evidence type="ECO:0000313" key="1">
    <source>
        <dbReference type="EMBL" id="CAI9107188.1"/>
    </source>
</evidence>
<keyword evidence="2" id="KW-1185">Reference proteome</keyword>